<organism evidence="4 5">
    <name type="scientific">Candidatus Borkfalkia avicola</name>
    <dbReference type="NCBI Taxonomy" id="2838503"/>
    <lineage>
        <taxon>Bacteria</taxon>
        <taxon>Bacillati</taxon>
        <taxon>Bacillota</taxon>
        <taxon>Clostridia</taxon>
        <taxon>Christensenellales</taxon>
        <taxon>Christensenellaceae</taxon>
        <taxon>Candidatus Borkfalkia</taxon>
    </lineage>
</organism>
<evidence type="ECO:0000313" key="4">
    <source>
        <dbReference type="EMBL" id="HIZ09275.1"/>
    </source>
</evidence>
<gene>
    <name evidence="4" type="ORF">H9726_02180</name>
</gene>
<feature type="domain" description="Tyr recombinase" evidence="3">
    <location>
        <begin position="162"/>
        <end position="354"/>
    </location>
</feature>
<sequence length="360" mass="41255">MAQPKLEANGKTWCITACYTDARGTYQRKFKGGFSSQAKAKKWANTYAADMMKSTLVNQNIKTQEVIEKLLYEKEYIEKRAQSTMRFYEQNFDIIGNQFGLQYPRKITALQLQDFINGYISTPRKCKALYQCLSILFNYMERLDLIDRNPVSKIVCPEYKAKETKHYDLDTYKVLLEKLEQTDDCIYTPVLIMGVLGLRPSETLALTDDDLKNSTLNVCKAVVTVKRKNKKQTMYVGKTKTEKSARGFSLNNDFIEKILSYKRRHNIVSPYLCVQKNGTLITATVLKGHLAHIVERFGLPPITPYGLRHTFGQIQKALGTDVYTISRLMGHSTTAVTTKTYFHNDKNLNKNAIQKLTDLV</sequence>
<dbReference type="PROSITE" id="PS51898">
    <property type="entry name" value="TYR_RECOMBINASE"/>
    <property type="match status" value="1"/>
</dbReference>
<dbReference type="SUPFAM" id="SSF56349">
    <property type="entry name" value="DNA breaking-rejoining enzymes"/>
    <property type="match status" value="1"/>
</dbReference>
<protein>
    <submittedName>
        <fullName evidence="4">Site-specific integrase</fullName>
    </submittedName>
</protein>
<evidence type="ECO:0000313" key="5">
    <source>
        <dbReference type="Proteomes" id="UP000824025"/>
    </source>
</evidence>
<evidence type="ECO:0000256" key="2">
    <source>
        <dbReference type="ARBA" id="ARBA00023172"/>
    </source>
</evidence>
<reference evidence="4" key="1">
    <citation type="journal article" date="2021" name="PeerJ">
        <title>Extensive microbial diversity within the chicken gut microbiome revealed by metagenomics and culture.</title>
        <authorList>
            <person name="Gilroy R."/>
            <person name="Ravi A."/>
            <person name="Getino M."/>
            <person name="Pursley I."/>
            <person name="Horton D.L."/>
            <person name="Alikhan N.F."/>
            <person name="Baker D."/>
            <person name="Gharbi K."/>
            <person name="Hall N."/>
            <person name="Watson M."/>
            <person name="Adriaenssens E.M."/>
            <person name="Foster-Nyarko E."/>
            <person name="Jarju S."/>
            <person name="Secka A."/>
            <person name="Antonio M."/>
            <person name="Oren A."/>
            <person name="Chaudhuri R.R."/>
            <person name="La Ragione R."/>
            <person name="Hildebrand F."/>
            <person name="Pallen M.J."/>
        </authorList>
    </citation>
    <scope>NUCLEOTIDE SEQUENCE</scope>
    <source>
        <strain evidence="4">CHK192-19661</strain>
    </source>
</reference>
<dbReference type="Pfam" id="PF00589">
    <property type="entry name" value="Phage_integrase"/>
    <property type="match status" value="1"/>
</dbReference>
<dbReference type="GO" id="GO:0006310">
    <property type="term" value="P:DNA recombination"/>
    <property type="evidence" value="ECO:0007669"/>
    <property type="project" value="UniProtKB-KW"/>
</dbReference>
<evidence type="ECO:0000259" key="3">
    <source>
        <dbReference type="PROSITE" id="PS51898"/>
    </source>
</evidence>
<evidence type="ECO:0000256" key="1">
    <source>
        <dbReference type="ARBA" id="ARBA00023125"/>
    </source>
</evidence>
<dbReference type="InterPro" id="IPR010998">
    <property type="entry name" value="Integrase_recombinase_N"/>
</dbReference>
<name>A0A9D2D6B1_9FIRM</name>
<dbReference type="InterPro" id="IPR011010">
    <property type="entry name" value="DNA_brk_join_enz"/>
</dbReference>
<dbReference type="CDD" id="cd01189">
    <property type="entry name" value="INT_ICEBs1_C_like"/>
    <property type="match status" value="1"/>
</dbReference>
<dbReference type="Gene3D" id="1.10.150.130">
    <property type="match status" value="1"/>
</dbReference>
<dbReference type="Gene3D" id="1.10.443.10">
    <property type="entry name" value="Intergrase catalytic core"/>
    <property type="match status" value="1"/>
</dbReference>
<dbReference type="PANTHER" id="PTHR30349">
    <property type="entry name" value="PHAGE INTEGRASE-RELATED"/>
    <property type="match status" value="1"/>
</dbReference>
<keyword evidence="2" id="KW-0233">DNA recombination</keyword>
<comment type="caution">
    <text evidence="4">The sequence shown here is derived from an EMBL/GenBank/DDBJ whole genome shotgun (WGS) entry which is preliminary data.</text>
</comment>
<dbReference type="AlphaFoldDB" id="A0A9D2D6B1"/>
<proteinExistence type="predicted"/>
<dbReference type="InterPro" id="IPR013762">
    <property type="entry name" value="Integrase-like_cat_sf"/>
</dbReference>
<dbReference type="Proteomes" id="UP000824025">
    <property type="component" value="Unassembled WGS sequence"/>
</dbReference>
<reference evidence="4" key="2">
    <citation type="submission" date="2021-04" db="EMBL/GenBank/DDBJ databases">
        <authorList>
            <person name="Gilroy R."/>
        </authorList>
    </citation>
    <scope>NUCLEOTIDE SEQUENCE</scope>
    <source>
        <strain evidence="4">CHK192-19661</strain>
    </source>
</reference>
<dbReference type="GO" id="GO:0015074">
    <property type="term" value="P:DNA integration"/>
    <property type="evidence" value="ECO:0007669"/>
    <property type="project" value="InterPro"/>
</dbReference>
<keyword evidence="1" id="KW-0238">DNA-binding</keyword>
<dbReference type="EMBL" id="DXCF01000012">
    <property type="protein sequence ID" value="HIZ09275.1"/>
    <property type="molecule type" value="Genomic_DNA"/>
</dbReference>
<dbReference type="InterPro" id="IPR050090">
    <property type="entry name" value="Tyrosine_recombinase_XerCD"/>
</dbReference>
<dbReference type="GO" id="GO:0003677">
    <property type="term" value="F:DNA binding"/>
    <property type="evidence" value="ECO:0007669"/>
    <property type="project" value="UniProtKB-KW"/>
</dbReference>
<dbReference type="InterPro" id="IPR002104">
    <property type="entry name" value="Integrase_catalytic"/>
</dbReference>
<accession>A0A9D2D6B1</accession>